<reference evidence="1 2" key="1">
    <citation type="submission" date="2022-12" db="EMBL/GenBank/DDBJ databases">
        <title>Two new species, Stenotrophomonas aracearum and Stenotrophomonas oahuensis, isolated from Anthurium (Araceae family) in Hawaii.</title>
        <authorList>
            <person name="Chunag S.C."/>
            <person name="Dobhal S."/>
            <person name="Alvarez A."/>
            <person name="Arif M."/>
        </authorList>
    </citation>
    <scope>NUCLEOTIDE SEQUENCE [LARGE SCALE GENOMIC DNA]</scope>
    <source>
        <strain evidence="1 2">A5586</strain>
    </source>
</reference>
<protein>
    <recommendedName>
        <fullName evidence="3">Phosphohydrolase</fullName>
    </recommendedName>
</protein>
<accession>A0ABY9YVN8</accession>
<evidence type="ECO:0000313" key="2">
    <source>
        <dbReference type="Proteomes" id="UP001302072"/>
    </source>
</evidence>
<evidence type="ECO:0000313" key="1">
    <source>
        <dbReference type="EMBL" id="WNH54248.1"/>
    </source>
</evidence>
<sequence>MLDALPVLDAILQRHAAELGKDHLPYRNHAYRVANFHWCLLPGSDEDRYVLSVAAAFHDLGIWTDGTFDYLGPSEAHARAYLQAEGCGDLVPLVLAMIDHHHQVSAMKRTADPRVEAFRKADWIDVTLGLRRFGVRLDDFKRILARFPRLGFHRRLVQFAWHHSLHHPTNPLPMLRR</sequence>
<organism evidence="1 2">
    <name type="scientific">Stenotrophomonas oahuensis</name>
    <dbReference type="NCBI Taxonomy" id="3003271"/>
    <lineage>
        <taxon>Bacteria</taxon>
        <taxon>Pseudomonadati</taxon>
        <taxon>Pseudomonadota</taxon>
        <taxon>Gammaproteobacteria</taxon>
        <taxon>Lysobacterales</taxon>
        <taxon>Lysobacteraceae</taxon>
        <taxon>Stenotrophomonas</taxon>
    </lineage>
</organism>
<gene>
    <name evidence="1" type="ORF">PDM29_08225</name>
</gene>
<evidence type="ECO:0008006" key="3">
    <source>
        <dbReference type="Google" id="ProtNLM"/>
    </source>
</evidence>
<dbReference type="Proteomes" id="UP001302072">
    <property type="component" value="Chromosome"/>
</dbReference>
<name>A0ABY9YVN8_9GAMM</name>
<dbReference type="Gene3D" id="1.10.3210.10">
    <property type="entry name" value="Hypothetical protein af1432"/>
    <property type="match status" value="1"/>
</dbReference>
<keyword evidence="2" id="KW-1185">Reference proteome</keyword>
<dbReference type="RefSeq" id="WP_311193360.1">
    <property type="nucleotide sequence ID" value="NZ_CP115541.1"/>
</dbReference>
<dbReference type="SUPFAM" id="SSF109604">
    <property type="entry name" value="HD-domain/PDEase-like"/>
    <property type="match status" value="1"/>
</dbReference>
<proteinExistence type="predicted"/>
<dbReference type="EMBL" id="CP115541">
    <property type="protein sequence ID" value="WNH54248.1"/>
    <property type="molecule type" value="Genomic_DNA"/>
</dbReference>